<comment type="caution">
    <text evidence="6">The sequence shown here is derived from an EMBL/GenBank/DDBJ whole genome shotgun (WGS) entry which is preliminary data.</text>
</comment>
<dbReference type="InterPro" id="IPR006115">
    <property type="entry name" value="6PGDH_NADP-bd"/>
</dbReference>
<evidence type="ECO:0000259" key="5">
    <source>
        <dbReference type="Pfam" id="PF14833"/>
    </source>
</evidence>
<dbReference type="Pfam" id="PF14833">
    <property type="entry name" value="NAD_binding_11"/>
    <property type="match status" value="1"/>
</dbReference>
<evidence type="ECO:0000256" key="1">
    <source>
        <dbReference type="ARBA" id="ARBA00009080"/>
    </source>
</evidence>
<name>A0ABW0NSF1_9MICO</name>
<dbReference type="InterPro" id="IPR008927">
    <property type="entry name" value="6-PGluconate_DH-like_C_sf"/>
</dbReference>
<dbReference type="GO" id="GO:0016491">
    <property type="term" value="F:oxidoreductase activity"/>
    <property type="evidence" value="ECO:0007669"/>
    <property type="project" value="UniProtKB-KW"/>
</dbReference>
<dbReference type="InterPro" id="IPR015815">
    <property type="entry name" value="HIBADH-related"/>
</dbReference>
<protein>
    <submittedName>
        <fullName evidence="6">NAD(P)-dependent oxidoreductase</fullName>
        <ecNumber evidence="6">1.1.-.-</ecNumber>
    </submittedName>
</protein>
<evidence type="ECO:0000256" key="2">
    <source>
        <dbReference type="ARBA" id="ARBA00023002"/>
    </source>
</evidence>
<dbReference type="EMBL" id="JBHSMG010000002">
    <property type="protein sequence ID" value="MFC5502504.1"/>
    <property type="molecule type" value="Genomic_DNA"/>
</dbReference>
<comment type="similarity">
    <text evidence="1">Belongs to the HIBADH-related family.</text>
</comment>
<dbReference type="Proteomes" id="UP001596039">
    <property type="component" value="Unassembled WGS sequence"/>
</dbReference>
<evidence type="ECO:0000259" key="4">
    <source>
        <dbReference type="Pfam" id="PF03446"/>
    </source>
</evidence>
<feature type="domain" description="3-hydroxyisobutyrate dehydrogenase-like NAD-binding" evidence="5">
    <location>
        <begin position="167"/>
        <end position="258"/>
    </location>
</feature>
<dbReference type="InterPro" id="IPR029154">
    <property type="entry name" value="HIBADH-like_NADP-bd"/>
</dbReference>
<proteinExistence type="inferred from homology"/>
<dbReference type="SUPFAM" id="SSF48179">
    <property type="entry name" value="6-phosphogluconate dehydrogenase C-terminal domain-like"/>
    <property type="match status" value="1"/>
</dbReference>
<dbReference type="RefSeq" id="WP_386740196.1">
    <property type="nucleotide sequence ID" value="NZ_JBHSMG010000002.1"/>
</dbReference>
<reference evidence="7" key="1">
    <citation type="journal article" date="2019" name="Int. J. Syst. Evol. Microbiol.">
        <title>The Global Catalogue of Microorganisms (GCM) 10K type strain sequencing project: providing services to taxonomists for standard genome sequencing and annotation.</title>
        <authorList>
            <consortium name="The Broad Institute Genomics Platform"/>
            <consortium name="The Broad Institute Genome Sequencing Center for Infectious Disease"/>
            <person name="Wu L."/>
            <person name="Ma J."/>
        </authorList>
    </citation>
    <scope>NUCLEOTIDE SEQUENCE [LARGE SCALE GENOMIC DNA]</scope>
    <source>
        <strain evidence="7">CGMCC 4.6997</strain>
    </source>
</reference>
<dbReference type="SUPFAM" id="SSF51735">
    <property type="entry name" value="NAD(P)-binding Rossmann-fold domains"/>
    <property type="match status" value="1"/>
</dbReference>
<dbReference type="Gene3D" id="1.10.1040.10">
    <property type="entry name" value="N-(1-d-carboxylethyl)-l-norvaline Dehydrogenase, domain 2"/>
    <property type="match status" value="1"/>
</dbReference>
<dbReference type="PANTHER" id="PTHR43060">
    <property type="entry name" value="3-HYDROXYISOBUTYRATE DEHYDROGENASE-LIKE 1, MITOCHONDRIAL-RELATED"/>
    <property type="match status" value="1"/>
</dbReference>
<dbReference type="InterPro" id="IPR013328">
    <property type="entry name" value="6PGD_dom2"/>
</dbReference>
<keyword evidence="3" id="KW-0520">NAD</keyword>
<evidence type="ECO:0000313" key="6">
    <source>
        <dbReference type="EMBL" id="MFC5502504.1"/>
    </source>
</evidence>
<dbReference type="Gene3D" id="3.40.50.720">
    <property type="entry name" value="NAD(P)-binding Rossmann-like Domain"/>
    <property type="match status" value="1"/>
</dbReference>
<feature type="domain" description="6-phosphogluconate dehydrogenase NADP-binding" evidence="4">
    <location>
        <begin position="7"/>
        <end position="164"/>
    </location>
</feature>
<gene>
    <name evidence="6" type="ORF">ACFPJ4_09665</name>
</gene>
<dbReference type="Pfam" id="PF03446">
    <property type="entry name" value="NAD_binding_2"/>
    <property type="match status" value="1"/>
</dbReference>
<dbReference type="PANTHER" id="PTHR43060:SF15">
    <property type="entry name" value="3-HYDROXYISOBUTYRATE DEHYDROGENASE-LIKE 1, MITOCHONDRIAL-RELATED"/>
    <property type="match status" value="1"/>
</dbReference>
<accession>A0ABW0NSF1</accession>
<dbReference type="PIRSF" id="PIRSF000103">
    <property type="entry name" value="HIBADH"/>
    <property type="match status" value="1"/>
</dbReference>
<sequence>MSNSTLTVGFVGLGDQGLPMAAAIAGAGYPLRVWARHRGSLEQLADTPHTPHDTLNGLAMSSDVVCLCVNTDEDVHALVTGGLADNMRRGTVIVNHGTGTPAQAIRIAAACRARGVDYLDAPVSGGRAGAEARTLVTMVGGPTEAFTRCKPAFLTFSSSVIHLGGHGAGELAKLLNNTLMMMNQANIADVLELADHFQLDTRALIDVLQAGSGTSAALGMMAAGATTTPPEMIAHLHEVLLLDMNLFEAAMRESDAPATTLIERGYAGAHRVPQIVETLSR</sequence>
<keyword evidence="2 6" id="KW-0560">Oxidoreductase</keyword>
<dbReference type="EC" id="1.1.-.-" evidence="6"/>
<evidence type="ECO:0000313" key="7">
    <source>
        <dbReference type="Proteomes" id="UP001596039"/>
    </source>
</evidence>
<dbReference type="InterPro" id="IPR036291">
    <property type="entry name" value="NAD(P)-bd_dom_sf"/>
</dbReference>
<keyword evidence="7" id="KW-1185">Reference proteome</keyword>
<evidence type="ECO:0000256" key="3">
    <source>
        <dbReference type="ARBA" id="ARBA00023027"/>
    </source>
</evidence>
<organism evidence="6 7">
    <name type="scientific">Lysinimonas soli</name>
    <dbReference type="NCBI Taxonomy" id="1074233"/>
    <lineage>
        <taxon>Bacteria</taxon>
        <taxon>Bacillati</taxon>
        <taxon>Actinomycetota</taxon>
        <taxon>Actinomycetes</taxon>
        <taxon>Micrococcales</taxon>
        <taxon>Microbacteriaceae</taxon>
        <taxon>Lysinimonas</taxon>
    </lineage>
</organism>